<feature type="chain" id="PRO_5029884391" description="Lipoprotein" evidence="1">
    <location>
        <begin position="24"/>
        <end position="116"/>
    </location>
</feature>
<evidence type="ECO:0008006" key="4">
    <source>
        <dbReference type="Google" id="ProtNLM"/>
    </source>
</evidence>
<accession>A0A7M5WRK0</accession>
<feature type="signal peptide" evidence="1">
    <location>
        <begin position="1"/>
        <end position="23"/>
    </location>
</feature>
<organism evidence="2 3">
    <name type="scientific">Clytia hemisphaerica</name>
    <dbReference type="NCBI Taxonomy" id="252671"/>
    <lineage>
        <taxon>Eukaryota</taxon>
        <taxon>Metazoa</taxon>
        <taxon>Cnidaria</taxon>
        <taxon>Hydrozoa</taxon>
        <taxon>Hydroidolina</taxon>
        <taxon>Leptothecata</taxon>
        <taxon>Obeliida</taxon>
        <taxon>Clytiidae</taxon>
        <taxon>Clytia</taxon>
    </lineage>
</organism>
<dbReference type="AlphaFoldDB" id="A0A7M5WRK0"/>
<protein>
    <recommendedName>
        <fullName evidence="4">Lipoprotein</fullName>
    </recommendedName>
</protein>
<reference evidence="2" key="1">
    <citation type="submission" date="2021-01" db="UniProtKB">
        <authorList>
            <consortium name="EnsemblMetazoa"/>
        </authorList>
    </citation>
    <scope>IDENTIFICATION</scope>
</reference>
<keyword evidence="1" id="KW-0732">Signal</keyword>
<dbReference type="PROSITE" id="PS51257">
    <property type="entry name" value="PROKAR_LIPOPROTEIN"/>
    <property type="match status" value="1"/>
</dbReference>
<evidence type="ECO:0000313" key="2">
    <source>
        <dbReference type="EnsemblMetazoa" id="CLYHEMP006344.1"/>
    </source>
</evidence>
<keyword evidence="3" id="KW-1185">Reference proteome</keyword>
<sequence length="116" mass="13203">MELKYSTIIISIVATLLISGCDSEGGDSSSNQIEWRRVRSLTRICKSHAERFCDFANGSFEEYLECWQSIIERCTKTGTNRYGMGGCIEREVSRFVDVCWHGDCVTVEMRLQVCLS</sequence>
<name>A0A7M5WRK0_9CNID</name>
<dbReference type="EnsemblMetazoa" id="CLYHEMT006344.1">
    <property type="protein sequence ID" value="CLYHEMP006344.1"/>
    <property type="gene ID" value="CLYHEMG006344"/>
</dbReference>
<evidence type="ECO:0000256" key="1">
    <source>
        <dbReference type="SAM" id="SignalP"/>
    </source>
</evidence>
<proteinExistence type="predicted"/>
<evidence type="ECO:0000313" key="3">
    <source>
        <dbReference type="Proteomes" id="UP000594262"/>
    </source>
</evidence>
<dbReference type="Proteomes" id="UP000594262">
    <property type="component" value="Unplaced"/>
</dbReference>